<proteinExistence type="predicted"/>
<evidence type="ECO:0000313" key="2">
    <source>
        <dbReference type="Proteomes" id="UP001143910"/>
    </source>
</evidence>
<gene>
    <name evidence="1" type="ORF">NQ176_g8369</name>
</gene>
<reference evidence="1" key="1">
    <citation type="submission" date="2022-08" db="EMBL/GenBank/DDBJ databases">
        <title>Genome Sequence of Lecanicillium fungicola.</title>
        <authorList>
            <person name="Buettner E."/>
        </authorList>
    </citation>
    <scope>NUCLEOTIDE SEQUENCE</scope>
    <source>
        <strain evidence="1">Babe33</strain>
    </source>
</reference>
<dbReference type="EMBL" id="JANJQO010001615">
    <property type="protein sequence ID" value="KAJ2970048.1"/>
    <property type="molecule type" value="Genomic_DNA"/>
</dbReference>
<name>A0ACC1MTK1_9HYPO</name>
<accession>A0ACC1MTK1</accession>
<keyword evidence="2" id="KW-1185">Reference proteome</keyword>
<protein>
    <submittedName>
        <fullName evidence="1">Uncharacterized protein</fullName>
    </submittedName>
</protein>
<dbReference type="Proteomes" id="UP001143910">
    <property type="component" value="Unassembled WGS sequence"/>
</dbReference>
<organism evidence="1 2">
    <name type="scientific">Zarea fungicola</name>
    <dbReference type="NCBI Taxonomy" id="93591"/>
    <lineage>
        <taxon>Eukaryota</taxon>
        <taxon>Fungi</taxon>
        <taxon>Dikarya</taxon>
        <taxon>Ascomycota</taxon>
        <taxon>Pezizomycotina</taxon>
        <taxon>Sordariomycetes</taxon>
        <taxon>Hypocreomycetidae</taxon>
        <taxon>Hypocreales</taxon>
        <taxon>Cordycipitaceae</taxon>
        <taxon>Zarea</taxon>
    </lineage>
</organism>
<sequence length="297" mass="34067">MSAEKPWVDGPFRLIPASSSGDQTENRVTGARIIAAEMTMVHNLIIRGINAIYIQCINVGEQGTEKDKIDFANFATRWGEFAEEHHTMEEESFFPGFNNLAETPGLMDGNIAEHEAFRPGLDSFLEYVTAVSEGRESYDGHKIMELIDSFIPLLHTHLEHEITILVSLSQWDDKVDWEEWFRAEINNRAKAMMAQQRYRTHILPLAFILHDKTYENGLWSAFPPLPWIAAAILRLLFVRVHQDWWRFAGCDGTSMPKKLPLPDVARYRDPAVAQQAATGNFMRWVADVLRTERMSLY</sequence>
<evidence type="ECO:0000313" key="1">
    <source>
        <dbReference type="EMBL" id="KAJ2970048.1"/>
    </source>
</evidence>
<comment type="caution">
    <text evidence="1">The sequence shown here is derived from an EMBL/GenBank/DDBJ whole genome shotgun (WGS) entry which is preliminary data.</text>
</comment>